<accession>A0ACC6UVN1</accession>
<proteinExistence type="predicted"/>
<evidence type="ECO:0000313" key="2">
    <source>
        <dbReference type="Proteomes" id="UP001565447"/>
    </source>
</evidence>
<protein>
    <submittedName>
        <fullName evidence="1">Uncharacterized protein</fullName>
    </submittedName>
</protein>
<dbReference type="EMBL" id="JBGCBD010000002">
    <property type="protein sequence ID" value="MEY9815451.1"/>
    <property type="molecule type" value="Genomic_DNA"/>
</dbReference>
<sequence length="44" mass="5012">MIRRFMRVLMDRTGAGTPDAALRGLTEGDKPRARFLSLHLHSYP</sequence>
<reference evidence="1" key="1">
    <citation type="submission" date="2024-07" db="EMBL/GenBank/DDBJ databases">
        <title>Genome sequencing of plant associated microbes to promote plant fitness in Sorghum bicolor and Oryza sativa.</title>
        <authorList>
            <person name="Coleman-Derr D."/>
        </authorList>
    </citation>
    <scope>NUCLEOTIDE SEQUENCE</scope>
    <source>
        <strain evidence="1">SAI-173</strain>
    </source>
</reference>
<evidence type="ECO:0000313" key="1">
    <source>
        <dbReference type="EMBL" id="MEY9815451.1"/>
    </source>
</evidence>
<comment type="caution">
    <text evidence="1">The sequence shown here is derived from an EMBL/GenBank/DDBJ whole genome shotgun (WGS) entry which is preliminary data.</text>
</comment>
<gene>
    <name evidence="1" type="ORF">RKD21_005708</name>
</gene>
<dbReference type="Proteomes" id="UP001565447">
    <property type="component" value="Unassembled WGS sequence"/>
</dbReference>
<name>A0ACC6UVN1_STRAO</name>
<keyword evidence="2" id="KW-1185">Reference proteome</keyword>
<organism evidence="1 2">
    <name type="scientific">Streptomyces albogriseolus</name>
    <dbReference type="NCBI Taxonomy" id="1887"/>
    <lineage>
        <taxon>Bacteria</taxon>
        <taxon>Bacillati</taxon>
        <taxon>Actinomycetota</taxon>
        <taxon>Actinomycetes</taxon>
        <taxon>Kitasatosporales</taxon>
        <taxon>Streptomycetaceae</taxon>
        <taxon>Streptomyces</taxon>
        <taxon>Streptomyces albogriseolus group</taxon>
    </lineage>
</organism>